<dbReference type="InterPro" id="IPR008332">
    <property type="entry name" value="MethylG_MeTrfase_N"/>
</dbReference>
<comment type="catalytic activity">
    <reaction evidence="1 9">
        <text>a 4-O-methyl-thymidine in DNA + L-cysteinyl-[protein] = a thymidine in DNA + S-methyl-L-cysteinyl-[protein]</text>
        <dbReference type="Rhea" id="RHEA:53428"/>
        <dbReference type="Rhea" id="RHEA-COMP:10131"/>
        <dbReference type="Rhea" id="RHEA-COMP:10132"/>
        <dbReference type="Rhea" id="RHEA-COMP:13555"/>
        <dbReference type="Rhea" id="RHEA-COMP:13556"/>
        <dbReference type="ChEBI" id="CHEBI:29950"/>
        <dbReference type="ChEBI" id="CHEBI:82612"/>
        <dbReference type="ChEBI" id="CHEBI:137386"/>
        <dbReference type="ChEBI" id="CHEBI:137387"/>
        <dbReference type="EC" id="2.1.1.63"/>
    </reaction>
</comment>
<evidence type="ECO:0000313" key="13">
    <source>
        <dbReference type="Proteomes" id="UP000076021"/>
    </source>
</evidence>
<accession>A0A143HGF6</accession>
<dbReference type="CDD" id="cd06445">
    <property type="entry name" value="ATase"/>
    <property type="match status" value="1"/>
</dbReference>
<comment type="subcellular location">
    <subcellularLocation>
        <location evidence="9">Cytoplasm</location>
    </subcellularLocation>
</comment>
<dbReference type="PROSITE" id="PS00374">
    <property type="entry name" value="MGMT"/>
    <property type="match status" value="1"/>
</dbReference>
<dbReference type="PANTHER" id="PTHR10815:SF13">
    <property type="entry name" value="METHYLATED-DNA--PROTEIN-CYSTEINE METHYLTRANSFERASE"/>
    <property type="match status" value="1"/>
</dbReference>
<keyword evidence="7 9" id="KW-0234">DNA repair</keyword>
<dbReference type="EC" id="2.1.1.63" evidence="9"/>
<keyword evidence="5 9" id="KW-0808">Transferase</keyword>
<dbReference type="EMBL" id="CP014806">
    <property type="protein sequence ID" value="AMX00576.1"/>
    <property type="molecule type" value="Genomic_DNA"/>
</dbReference>
<evidence type="ECO:0000256" key="1">
    <source>
        <dbReference type="ARBA" id="ARBA00001286"/>
    </source>
</evidence>
<keyword evidence="6 9" id="KW-0227">DNA damage</keyword>
<gene>
    <name evidence="12" type="ORF">ATY39_14820</name>
</gene>
<feature type="domain" description="Methylguanine DNA methyltransferase ribonuclease-like" evidence="11">
    <location>
        <begin position="5"/>
        <end position="69"/>
    </location>
</feature>
<keyword evidence="4 9" id="KW-0489">Methyltransferase</keyword>
<dbReference type="RefSeq" id="WP_066791093.1">
    <property type="nucleotide sequence ID" value="NZ_CP014806.1"/>
</dbReference>
<evidence type="ECO:0000259" key="11">
    <source>
        <dbReference type="Pfam" id="PF02870"/>
    </source>
</evidence>
<evidence type="ECO:0000256" key="4">
    <source>
        <dbReference type="ARBA" id="ARBA00022603"/>
    </source>
</evidence>
<evidence type="ECO:0000259" key="10">
    <source>
        <dbReference type="Pfam" id="PF01035"/>
    </source>
</evidence>
<dbReference type="Gene3D" id="1.10.10.10">
    <property type="entry name" value="Winged helix-like DNA-binding domain superfamily/Winged helix DNA-binding domain"/>
    <property type="match status" value="1"/>
</dbReference>
<dbReference type="PANTHER" id="PTHR10815">
    <property type="entry name" value="METHYLATED-DNA--PROTEIN-CYSTEINE METHYLTRANSFERASE"/>
    <property type="match status" value="1"/>
</dbReference>
<dbReference type="AlphaFoldDB" id="A0A143HGF6"/>
<dbReference type="InterPro" id="IPR036631">
    <property type="entry name" value="MGMT_N_sf"/>
</dbReference>
<feature type="active site" description="Nucleophile; methyl group acceptor" evidence="9">
    <location>
        <position position="127"/>
    </location>
</feature>
<dbReference type="Proteomes" id="UP000076021">
    <property type="component" value="Chromosome"/>
</dbReference>
<dbReference type="InterPro" id="IPR001497">
    <property type="entry name" value="MethylDNA_cys_MeTrfase_AS"/>
</dbReference>
<evidence type="ECO:0000256" key="9">
    <source>
        <dbReference type="HAMAP-Rule" id="MF_00772"/>
    </source>
</evidence>
<dbReference type="InterPro" id="IPR036217">
    <property type="entry name" value="MethylDNA_cys_MeTrfase_DNAb"/>
</dbReference>
<evidence type="ECO:0000256" key="2">
    <source>
        <dbReference type="ARBA" id="ARBA00008711"/>
    </source>
</evidence>
<name>A0A143HGF6_9BACL</name>
<feature type="domain" description="Methylated-DNA-[protein]-cysteine S-methyltransferase DNA binding" evidence="10">
    <location>
        <begin position="77"/>
        <end position="155"/>
    </location>
</feature>
<organism evidence="12 13">
    <name type="scientific">Rummeliibacillus stabekisii</name>
    <dbReference type="NCBI Taxonomy" id="241244"/>
    <lineage>
        <taxon>Bacteria</taxon>
        <taxon>Bacillati</taxon>
        <taxon>Bacillota</taxon>
        <taxon>Bacilli</taxon>
        <taxon>Bacillales</taxon>
        <taxon>Caryophanaceae</taxon>
        <taxon>Rummeliibacillus</taxon>
    </lineage>
</organism>
<sequence length="169" mass="19604">MMKTYKMYYKSPIGLIEIIGTNEAIYSILFSEEDITEEFLLEETPSVVKACYTQLDEYFKGYRRNFSFPYALEGTGFQRTVWEALKEIPYAEKRSYKDIAISIGNEKATRAVGNANGKNRLSIVLPCHRVIGSNGKLTGYAGGQWRKEWLLQHEHTYFEEQGNNERKIY</sequence>
<keyword evidence="3 9" id="KW-0963">Cytoplasm</keyword>
<dbReference type="GO" id="GO:0006307">
    <property type="term" value="P:DNA alkylation repair"/>
    <property type="evidence" value="ECO:0007669"/>
    <property type="project" value="UniProtKB-UniRule"/>
</dbReference>
<dbReference type="GO" id="GO:0032259">
    <property type="term" value="P:methylation"/>
    <property type="evidence" value="ECO:0007669"/>
    <property type="project" value="UniProtKB-KW"/>
</dbReference>
<dbReference type="GO" id="GO:0005737">
    <property type="term" value="C:cytoplasm"/>
    <property type="evidence" value="ECO:0007669"/>
    <property type="project" value="UniProtKB-SubCell"/>
</dbReference>
<dbReference type="Pfam" id="PF02870">
    <property type="entry name" value="Methyltransf_1N"/>
    <property type="match status" value="1"/>
</dbReference>
<keyword evidence="13" id="KW-1185">Reference proteome</keyword>
<evidence type="ECO:0000256" key="8">
    <source>
        <dbReference type="ARBA" id="ARBA00049348"/>
    </source>
</evidence>
<evidence type="ECO:0000256" key="7">
    <source>
        <dbReference type="ARBA" id="ARBA00023204"/>
    </source>
</evidence>
<dbReference type="Gene3D" id="3.30.160.70">
    <property type="entry name" value="Methylated DNA-protein cysteine methyltransferase domain"/>
    <property type="match status" value="1"/>
</dbReference>
<dbReference type="InterPro" id="IPR036388">
    <property type="entry name" value="WH-like_DNA-bd_sf"/>
</dbReference>
<protein>
    <recommendedName>
        <fullName evidence="9">Methylated-DNA--protein-cysteine methyltransferase</fullName>
        <ecNumber evidence="9">2.1.1.63</ecNumber>
    </recommendedName>
    <alternativeName>
        <fullName evidence="9">6-O-methylguanine-DNA methyltransferase</fullName>
        <shortName evidence="9">MGMT</shortName>
    </alternativeName>
    <alternativeName>
        <fullName evidence="9">O-6-methylguanine-DNA-alkyltransferase</fullName>
    </alternativeName>
</protein>
<dbReference type="STRING" id="241244.ATY39_14820"/>
<dbReference type="SUPFAM" id="SSF53155">
    <property type="entry name" value="Methylated DNA-protein cysteine methyltransferase domain"/>
    <property type="match status" value="1"/>
</dbReference>
<dbReference type="InterPro" id="IPR023546">
    <property type="entry name" value="MGMT"/>
</dbReference>
<comment type="function">
    <text evidence="9">Involved in the cellular defense against the biological effects of O6-methylguanine (O6-MeG) and O4-methylthymine (O4-MeT) in DNA. Repairs the methylated nucleobase in DNA by stoichiometrically transferring the methyl group to a cysteine residue in the enzyme. This is a suicide reaction: the enzyme is irreversibly inactivated.</text>
</comment>
<dbReference type="OrthoDB" id="9802228at2"/>
<comment type="similarity">
    <text evidence="2 9">Belongs to the MGMT family.</text>
</comment>
<dbReference type="GO" id="GO:0003908">
    <property type="term" value="F:methylated-DNA-[protein]-cysteine S-methyltransferase activity"/>
    <property type="evidence" value="ECO:0007669"/>
    <property type="project" value="UniProtKB-UniRule"/>
</dbReference>
<dbReference type="Pfam" id="PF01035">
    <property type="entry name" value="DNA_binding_1"/>
    <property type="match status" value="1"/>
</dbReference>
<proteinExistence type="inferred from homology"/>
<evidence type="ECO:0000256" key="3">
    <source>
        <dbReference type="ARBA" id="ARBA00022490"/>
    </source>
</evidence>
<dbReference type="NCBIfam" id="TIGR00589">
    <property type="entry name" value="ogt"/>
    <property type="match status" value="1"/>
</dbReference>
<evidence type="ECO:0000313" key="12">
    <source>
        <dbReference type="EMBL" id="AMX00576.1"/>
    </source>
</evidence>
<evidence type="ECO:0000256" key="6">
    <source>
        <dbReference type="ARBA" id="ARBA00022763"/>
    </source>
</evidence>
<comment type="miscellaneous">
    <text evidence="9">This enzyme catalyzes only one turnover and therefore is not strictly catalytic. According to one definition, an enzyme is a biocatalyst that acts repeatedly and over many reaction cycles.</text>
</comment>
<dbReference type="KEGG" id="rst:ATY39_14820"/>
<dbReference type="SUPFAM" id="SSF46767">
    <property type="entry name" value="Methylated DNA-protein cysteine methyltransferase, C-terminal domain"/>
    <property type="match status" value="1"/>
</dbReference>
<dbReference type="FunFam" id="1.10.10.10:FF:000214">
    <property type="entry name" value="Methylated-DNA--protein-cysteine methyltransferase"/>
    <property type="match status" value="1"/>
</dbReference>
<comment type="catalytic activity">
    <reaction evidence="8 9">
        <text>a 6-O-methyl-2'-deoxyguanosine in DNA + L-cysteinyl-[protein] = S-methyl-L-cysteinyl-[protein] + a 2'-deoxyguanosine in DNA</text>
        <dbReference type="Rhea" id="RHEA:24000"/>
        <dbReference type="Rhea" id="RHEA-COMP:10131"/>
        <dbReference type="Rhea" id="RHEA-COMP:10132"/>
        <dbReference type="Rhea" id="RHEA-COMP:11367"/>
        <dbReference type="Rhea" id="RHEA-COMP:11368"/>
        <dbReference type="ChEBI" id="CHEBI:29950"/>
        <dbReference type="ChEBI" id="CHEBI:82612"/>
        <dbReference type="ChEBI" id="CHEBI:85445"/>
        <dbReference type="ChEBI" id="CHEBI:85448"/>
        <dbReference type="EC" id="2.1.1.63"/>
    </reaction>
</comment>
<dbReference type="HAMAP" id="MF_00772">
    <property type="entry name" value="OGT"/>
    <property type="match status" value="1"/>
</dbReference>
<reference evidence="12 13" key="1">
    <citation type="journal article" date="2016" name="Genome Announc.">
        <title>Whole-Genome Sequence of Rummeliibacillus stabekisii Strain PP9 Isolated from Antarctic Soil.</title>
        <authorList>
            <person name="da Mota F.F."/>
            <person name="Vollu R.E."/>
            <person name="Jurelevicius D."/>
            <person name="Seldin L."/>
        </authorList>
    </citation>
    <scope>NUCLEOTIDE SEQUENCE [LARGE SCALE GENOMIC DNA]</scope>
    <source>
        <strain evidence="12 13">PP9</strain>
    </source>
</reference>
<reference evidence="13" key="2">
    <citation type="submission" date="2016-03" db="EMBL/GenBank/DDBJ databases">
        <authorList>
            <person name="Ploux O."/>
        </authorList>
    </citation>
    <scope>NUCLEOTIDE SEQUENCE [LARGE SCALE GENOMIC DNA]</scope>
    <source>
        <strain evidence="13">PP9</strain>
    </source>
</reference>
<dbReference type="InterPro" id="IPR014048">
    <property type="entry name" value="MethylDNA_cys_MeTrfase_DNA-bd"/>
</dbReference>
<evidence type="ECO:0000256" key="5">
    <source>
        <dbReference type="ARBA" id="ARBA00022679"/>
    </source>
</evidence>